<dbReference type="KEGG" id="pti:PHATRDRAFT_45142"/>
<proteinExistence type="predicted"/>
<gene>
    <name evidence="2" type="ORF">PHATRDRAFT_45142</name>
</gene>
<dbReference type="AlphaFoldDB" id="B7FWL4"/>
<dbReference type="InParanoid" id="B7FWL4"/>
<dbReference type="eggNOG" id="ENOG502SMEH">
    <property type="taxonomic scope" value="Eukaryota"/>
</dbReference>
<dbReference type="Proteomes" id="UP000000759">
    <property type="component" value="Chromosome 6"/>
</dbReference>
<reference evidence="3" key="2">
    <citation type="submission" date="2008-08" db="EMBL/GenBank/DDBJ databases">
        <authorList>
            <consortium name="Diatom Consortium"/>
            <person name="Grigoriev I."/>
            <person name="Grimwood J."/>
            <person name="Kuo A."/>
            <person name="Otillar R.P."/>
            <person name="Salamov A."/>
            <person name="Detter J.C."/>
            <person name="Lindquist E."/>
            <person name="Shapiro H."/>
            <person name="Lucas S."/>
            <person name="Glavina del Rio T."/>
            <person name="Pitluck S."/>
            <person name="Rokhsar D."/>
            <person name="Bowler C."/>
        </authorList>
    </citation>
    <scope>GENOME REANNOTATION</scope>
    <source>
        <strain evidence="3">CCAP 1055/1</strain>
    </source>
</reference>
<evidence type="ECO:0000313" key="3">
    <source>
        <dbReference type="Proteomes" id="UP000000759"/>
    </source>
</evidence>
<feature type="region of interest" description="Disordered" evidence="1">
    <location>
        <begin position="371"/>
        <end position="559"/>
    </location>
</feature>
<reference evidence="2 3" key="1">
    <citation type="journal article" date="2008" name="Nature">
        <title>The Phaeodactylum genome reveals the evolutionary history of diatom genomes.</title>
        <authorList>
            <person name="Bowler C."/>
            <person name="Allen A.E."/>
            <person name="Badger J.H."/>
            <person name="Grimwood J."/>
            <person name="Jabbari K."/>
            <person name="Kuo A."/>
            <person name="Maheswari U."/>
            <person name="Martens C."/>
            <person name="Maumus F."/>
            <person name="Otillar R.P."/>
            <person name="Rayko E."/>
            <person name="Salamov A."/>
            <person name="Vandepoele K."/>
            <person name="Beszteri B."/>
            <person name="Gruber A."/>
            <person name="Heijde M."/>
            <person name="Katinka M."/>
            <person name="Mock T."/>
            <person name="Valentin K."/>
            <person name="Verret F."/>
            <person name="Berges J.A."/>
            <person name="Brownlee C."/>
            <person name="Cadoret J.P."/>
            <person name="Chiovitti A."/>
            <person name="Choi C.J."/>
            <person name="Coesel S."/>
            <person name="De Martino A."/>
            <person name="Detter J.C."/>
            <person name="Durkin C."/>
            <person name="Falciatore A."/>
            <person name="Fournet J."/>
            <person name="Haruta M."/>
            <person name="Huysman M.J."/>
            <person name="Jenkins B.D."/>
            <person name="Jiroutova K."/>
            <person name="Jorgensen R.E."/>
            <person name="Joubert Y."/>
            <person name="Kaplan A."/>
            <person name="Kroger N."/>
            <person name="Kroth P.G."/>
            <person name="La Roche J."/>
            <person name="Lindquist E."/>
            <person name="Lommer M."/>
            <person name="Martin-Jezequel V."/>
            <person name="Lopez P.J."/>
            <person name="Lucas S."/>
            <person name="Mangogna M."/>
            <person name="McGinnis K."/>
            <person name="Medlin L.K."/>
            <person name="Montsant A."/>
            <person name="Oudot-Le Secq M.P."/>
            <person name="Napoli C."/>
            <person name="Obornik M."/>
            <person name="Parker M.S."/>
            <person name="Petit J.L."/>
            <person name="Porcel B.M."/>
            <person name="Poulsen N."/>
            <person name="Robison M."/>
            <person name="Rychlewski L."/>
            <person name="Rynearson T.A."/>
            <person name="Schmutz J."/>
            <person name="Shapiro H."/>
            <person name="Siaut M."/>
            <person name="Stanley M."/>
            <person name="Sussman M.R."/>
            <person name="Taylor A.R."/>
            <person name="Vardi A."/>
            <person name="von Dassow P."/>
            <person name="Vyverman W."/>
            <person name="Willis A."/>
            <person name="Wyrwicz L.S."/>
            <person name="Rokhsar D.S."/>
            <person name="Weissenbach J."/>
            <person name="Armbrust E.V."/>
            <person name="Green B.R."/>
            <person name="Van de Peer Y."/>
            <person name="Grigoriev I.V."/>
        </authorList>
    </citation>
    <scope>NUCLEOTIDE SEQUENCE [LARGE SCALE GENOMIC DNA]</scope>
    <source>
        <strain evidence="2 3">CCAP 1055/1</strain>
    </source>
</reference>
<dbReference type="STRING" id="556484.B7FWL4"/>
<dbReference type="EMBL" id="CM000609">
    <property type="protein sequence ID" value="EEC49004.1"/>
    <property type="molecule type" value="Genomic_DNA"/>
</dbReference>
<feature type="compositionally biased region" description="Basic and acidic residues" evidence="1">
    <location>
        <begin position="460"/>
        <end position="477"/>
    </location>
</feature>
<feature type="region of interest" description="Disordered" evidence="1">
    <location>
        <begin position="1"/>
        <end position="44"/>
    </location>
</feature>
<dbReference type="HOGENOM" id="CLU_330770_0_0_1"/>
<protein>
    <recommendedName>
        <fullName evidence="4">PAS domain-containing protein</fullName>
    </recommendedName>
</protein>
<dbReference type="SUPFAM" id="SSF55785">
    <property type="entry name" value="PYP-like sensor domain (PAS domain)"/>
    <property type="match status" value="1"/>
</dbReference>
<dbReference type="PaxDb" id="2850-Phatr45142"/>
<accession>B7FWL4</accession>
<feature type="region of interest" description="Disordered" evidence="1">
    <location>
        <begin position="177"/>
        <end position="213"/>
    </location>
</feature>
<dbReference type="InterPro" id="IPR035965">
    <property type="entry name" value="PAS-like_dom_sf"/>
</dbReference>
<evidence type="ECO:0008006" key="4">
    <source>
        <dbReference type="Google" id="ProtNLM"/>
    </source>
</evidence>
<dbReference type="Gene3D" id="3.30.450.20">
    <property type="entry name" value="PAS domain"/>
    <property type="match status" value="1"/>
</dbReference>
<dbReference type="CDD" id="cd14809">
    <property type="entry name" value="bZIP_AUREO-like"/>
    <property type="match status" value="1"/>
</dbReference>
<evidence type="ECO:0000313" key="2">
    <source>
        <dbReference type="EMBL" id="EEC49004.1"/>
    </source>
</evidence>
<evidence type="ECO:0000256" key="1">
    <source>
        <dbReference type="SAM" id="MobiDB-lite"/>
    </source>
</evidence>
<dbReference type="RefSeq" id="XP_002179181.1">
    <property type="nucleotide sequence ID" value="XM_002179145.1"/>
</dbReference>
<sequence>MDQMNQSTQQQAQPHGQTMPGSSMSVSNGNAPTGGSVASSAVLPGSQQVPPHLLGMMANPAMAAAAVNSPLFQPSAMISNPGAFLGMPDNYMTASGMARINTGAANANHGGGLVLPNPLFPNSAFDPQNNASNNAQSQSQMMMQNVAIMSGMANYKQQDRTAGVVLPVAPASASAGDDLFFDSNTSKSHKGDLTSEERAQQNRDRNREHARSTRLRKKAYVQKLRELVEGLHSERTEEVRRRRVAIQHLAEKQNVRKKVVRNFLQYGSNYETDERKWGTILEDDFYLKQPVTPYRSFPRAEIEKECRISRGIDSIINDGASLSVMVEGIGSRSTRWMQMKRDEFLLLNEAKHGSKRMPNCILRQDSRYKHAISSLSSSSGSSNQNSSSEEEKQNERIQPTNALATHTENPEDGTSGSPSDEVAATKVSSSGGSGNSSNESNTGSDGGRQSKQQDASQGFHDYHAKPLPDPKLEDSERSSPSGDDSPEESNDNASNGGTKRVSTDSSSGDDSAAAIARPSKRRKHQDETSSSVNTAGHAVYASRTAPNPLLPPNIAKKGGIPHNVQPAGTSVSSNNGIARIGTAPAIPLPPFTGIGKNCSVASDGHAAAMPTISVPQGKSIASSAKDGTAEPTVLSAEVETSSSTSGRKRPQIRAYYHINEDDMILMEDFLMCPFIFRSQDAVLCGALSECVMPGMLRAHFSPRNKLVSVEMVYDAMGFMQLLERASGNEGTFQIIPGSLEMALAPINTEARVITLAEAPFLIVNVNAEFTKTTGYTQLEAEGKEYLSLLGGEGTIPEACERANKPVHKLEEVANGRCACSTNIHYDRDGQDFIEYVCSYPLTNSNDEVTHLLHVHKELPSLQNSVHD</sequence>
<dbReference type="GeneID" id="7200327"/>
<feature type="compositionally biased region" description="Basic and acidic residues" evidence="1">
    <location>
        <begin position="189"/>
        <end position="211"/>
    </location>
</feature>
<feature type="region of interest" description="Disordered" evidence="1">
    <location>
        <begin position="619"/>
        <end position="646"/>
    </location>
</feature>
<name>B7FWL4_PHATC</name>
<dbReference type="OMA" id="YYHINED"/>
<keyword evidence="3" id="KW-1185">Reference proteome</keyword>
<feature type="compositionally biased region" description="Low complexity" evidence="1">
    <location>
        <begin position="373"/>
        <end position="387"/>
    </location>
</feature>
<dbReference type="OrthoDB" id="200280at2759"/>
<organism evidence="2 3">
    <name type="scientific">Phaeodactylum tricornutum (strain CCAP 1055/1)</name>
    <dbReference type="NCBI Taxonomy" id="556484"/>
    <lineage>
        <taxon>Eukaryota</taxon>
        <taxon>Sar</taxon>
        <taxon>Stramenopiles</taxon>
        <taxon>Ochrophyta</taxon>
        <taxon>Bacillariophyta</taxon>
        <taxon>Bacillariophyceae</taxon>
        <taxon>Bacillariophycidae</taxon>
        <taxon>Naviculales</taxon>
        <taxon>Phaeodactylaceae</taxon>
        <taxon>Phaeodactylum</taxon>
    </lineage>
</organism>
<feature type="compositionally biased region" description="Polar residues" evidence="1">
    <location>
        <begin position="396"/>
        <end position="418"/>
    </location>
</feature>
<feature type="compositionally biased region" description="Low complexity" evidence="1">
    <location>
        <begin position="503"/>
        <end position="514"/>
    </location>
</feature>